<comment type="caution">
    <text evidence="3">The sequence shown here is derived from an EMBL/GenBank/DDBJ whole genome shotgun (WGS) entry which is preliminary data.</text>
</comment>
<evidence type="ECO:0000256" key="2">
    <source>
        <dbReference type="SAM" id="Phobius"/>
    </source>
</evidence>
<feature type="transmembrane region" description="Helical" evidence="2">
    <location>
        <begin position="27"/>
        <end position="50"/>
    </location>
</feature>
<proteinExistence type="predicted"/>
<reference evidence="3 4" key="1">
    <citation type="submission" date="2019-11" db="EMBL/GenBank/DDBJ databases">
        <title>Acidiferrimicrobium australis gen. nov., sp. nov., an acidophilic and obligately heterotrophic, member of the Actinobacteria that catalyses dissimilatory oxido- reduction of iron isolated from metal-rich acidic water in Chile.</title>
        <authorList>
            <person name="Gonzalez D."/>
            <person name="Huber K."/>
            <person name="Hedrich S."/>
            <person name="Rojas-Villalobos C."/>
            <person name="Quatrini R."/>
            <person name="Dinamarca M.A."/>
            <person name="Schwarz A."/>
            <person name="Canales C."/>
            <person name="Nancucheo I."/>
        </authorList>
    </citation>
    <scope>NUCLEOTIDE SEQUENCE [LARGE SCALE GENOMIC DNA]</scope>
    <source>
        <strain evidence="3 4">USS-CCA1</strain>
    </source>
</reference>
<keyword evidence="4" id="KW-1185">Reference proteome</keyword>
<keyword evidence="2" id="KW-0472">Membrane</keyword>
<evidence type="ECO:0000313" key="3">
    <source>
        <dbReference type="EMBL" id="MST33289.1"/>
    </source>
</evidence>
<name>A0ABW9QUB0_9ACTN</name>
<protein>
    <recommendedName>
        <fullName evidence="5">Pilus assembly protein</fullName>
    </recommendedName>
</protein>
<organism evidence="3 4">
    <name type="scientific">Acidiferrimicrobium australe</name>
    <dbReference type="NCBI Taxonomy" id="2664430"/>
    <lineage>
        <taxon>Bacteria</taxon>
        <taxon>Bacillati</taxon>
        <taxon>Actinomycetota</taxon>
        <taxon>Acidimicrobiia</taxon>
        <taxon>Acidimicrobiales</taxon>
        <taxon>Acidimicrobiaceae</taxon>
        <taxon>Acidiferrimicrobium</taxon>
    </lineage>
</organism>
<evidence type="ECO:0000256" key="1">
    <source>
        <dbReference type="SAM" id="MobiDB-lite"/>
    </source>
</evidence>
<dbReference type="Proteomes" id="UP000437736">
    <property type="component" value="Unassembled WGS sequence"/>
</dbReference>
<sequence length="146" mass="15037">MSTTRSAASPAPPAARRATSPADGGTAIIGTVFGFLVFFVLLLFCVEALFHLYVASMVTAAATDAADTVAQSGGSPAAEPAAQATAVADLGGWGAQHAQFQWVEADGQLVRLRVVAETGALLPLPGLSRRIERTVTVRTEVFRGAP</sequence>
<evidence type="ECO:0000313" key="4">
    <source>
        <dbReference type="Proteomes" id="UP000437736"/>
    </source>
</evidence>
<accession>A0ABW9QUB0</accession>
<keyword evidence="2" id="KW-0812">Transmembrane</keyword>
<dbReference type="EMBL" id="WJHE01000547">
    <property type="protein sequence ID" value="MST33289.1"/>
    <property type="molecule type" value="Genomic_DNA"/>
</dbReference>
<feature type="region of interest" description="Disordered" evidence="1">
    <location>
        <begin position="1"/>
        <end position="21"/>
    </location>
</feature>
<gene>
    <name evidence="3" type="ORF">GHK86_11230</name>
</gene>
<evidence type="ECO:0008006" key="5">
    <source>
        <dbReference type="Google" id="ProtNLM"/>
    </source>
</evidence>
<keyword evidence="2" id="KW-1133">Transmembrane helix</keyword>